<sequence>MSWLILASGQVEFGEEEICLTVAVENEPLWLLNVGYLAWAQTQGFLTQKVSQPLLMLSGNHIDARLITVEAKCAARASPLALHTPNPQNENYPDTEFNNCEFCYSGYSTYLIFRLSKTWFGDCKAPQTCVKMWKIEASTKVYPAFNTPNATQTAELFLKNMLACVKLNSCQGRIGTNWQLQENYLTFWKIQSTVKNISEEYFKSPGACLIKSKLIQWIMTLTFYKKHFYLIFYEFFYEDCTGTMGFSFILILSLLFQQISFSIISCTSLLFTVPVHLPCPLYQLTLLVTWLFQLTISCHFFMLVVPISNACTKHSFNHYLASLFIVYLTISSLLNSNISSS</sequence>
<evidence type="ECO:0000313" key="2">
    <source>
        <dbReference type="EMBL" id="KNZ59465.1"/>
    </source>
</evidence>
<evidence type="ECO:0000313" key="3">
    <source>
        <dbReference type="Proteomes" id="UP000037035"/>
    </source>
</evidence>
<name>A0A0L6VH86_9BASI</name>
<keyword evidence="1" id="KW-0812">Transmembrane</keyword>
<dbReference type="EMBL" id="LAVV01006533">
    <property type="protein sequence ID" value="KNZ59465.1"/>
    <property type="molecule type" value="Genomic_DNA"/>
</dbReference>
<proteinExistence type="predicted"/>
<feature type="transmembrane region" description="Helical" evidence="1">
    <location>
        <begin position="281"/>
        <end position="304"/>
    </location>
</feature>
<accession>A0A0L6VH86</accession>
<comment type="caution">
    <text evidence="2">The sequence shown here is derived from an EMBL/GenBank/DDBJ whole genome shotgun (WGS) entry which is preliminary data.</text>
</comment>
<feature type="transmembrane region" description="Helical" evidence="1">
    <location>
        <begin position="316"/>
        <end position="334"/>
    </location>
</feature>
<dbReference type="Proteomes" id="UP000037035">
    <property type="component" value="Unassembled WGS sequence"/>
</dbReference>
<reference evidence="2 3" key="1">
    <citation type="submission" date="2015-08" db="EMBL/GenBank/DDBJ databases">
        <title>Next Generation Sequencing and Analysis of the Genome of Puccinia sorghi L Schw, the Causal Agent of Maize Common Rust.</title>
        <authorList>
            <person name="Rochi L."/>
            <person name="Burguener G."/>
            <person name="Darino M."/>
            <person name="Turjanski A."/>
            <person name="Kreff E."/>
            <person name="Dieguez M.J."/>
            <person name="Sacco F."/>
        </authorList>
    </citation>
    <scope>NUCLEOTIDE SEQUENCE [LARGE SCALE GENOMIC DNA]</scope>
    <source>
        <strain evidence="2 3">RO10H11247</strain>
    </source>
</reference>
<dbReference type="AlphaFoldDB" id="A0A0L6VH86"/>
<keyword evidence="1" id="KW-0472">Membrane</keyword>
<feature type="transmembrane region" description="Helical" evidence="1">
    <location>
        <begin position="214"/>
        <end position="236"/>
    </location>
</feature>
<protein>
    <submittedName>
        <fullName evidence="2">Uncharacterized protein</fullName>
    </submittedName>
</protein>
<keyword evidence="3" id="KW-1185">Reference proteome</keyword>
<keyword evidence="1" id="KW-1133">Transmembrane helix</keyword>
<feature type="transmembrane region" description="Helical" evidence="1">
    <location>
        <begin position="248"/>
        <end position="275"/>
    </location>
</feature>
<organism evidence="2 3">
    <name type="scientific">Puccinia sorghi</name>
    <dbReference type="NCBI Taxonomy" id="27349"/>
    <lineage>
        <taxon>Eukaryota</taxon>
        <taxon>Fungi</taxon>
        <taxon>Dikarya</taxon>
        <taxon>Basidiomycota</taxon>
        <taxon>Pucciniomycotina</taxon>
        <taxon>Pucciniomycetes</taxon>
        <taxon>Pucciniales</taxon>
        <taxon>Pucciniaceae</taxon>
        <taxon>Puccinia</taxon>
    </lineage>
</organism>
<gene>
    <name evidence="2" type="ORF">VP01_1726g2</name>
</gene>
<dbReference type="VEuPathDB" id="FungiDB:VP01_1726g2"/>
<evidence type="ECO:0000256" key="1">
    <source>
        <dbReference type="SAM" id="Phobius"/>
    </source>
</evidence>